<name>A0A4R1BK06_9BACT</name>
<dbReference type="EMBL" id="SJZI01000008">
    <property type="protein sequence ID" value="TCJ17639.1"/>
    <property type="molecule type" value="Genomic_DNA"/>
</dbReference>
<evidence type="ECO:0000313" key="4">
    <source>
        <dbReference type="Proteomes" id="UP000295334"/>
    </source>
</evidence>
<dbReference type="Gene3D" id="3.40.710.10">
    <property type="entry name" value="DD-peptidase/beta-lactamase superfamily"/>
    <property type="match status" value="1"/>
</dbReference>
<keyword evidence="1" id="KW-0732">Signal</keyword>
<feature type="signal peptide" evidence="1">
    <location>
        <begin position="1"/>
        <end position="21"/>
    </location>
</feature>
<dbReference type="PANTHER" id="PTHR43283">
    <property type="entry name" value="BETA-LACTAMASE-RELATED"/>
    <property type="match status" value="1"/>
</dbReference>
<dbReference type="Proteomes" id="UP000295334">
    <property type="component" value="Unassembled WGS sequence"/>
</dbReference>
<accession>A0A4R1BK06</accession>
<protein>
    <submittedName>
        <fullName evidence="3">Class A beta-lactamase-related serine hydrolase</fullName>
    </submittedName>
</protein>
<evidence type="ECO:0000259" key="2">
    <source>
        <dbReference type="Pfam" id="PF00144"/>
    </source>
</evidence>
<feature type="chain" id="PRO_5020999429" evidence="1">
    <location>
        <begin position="22"/>
        <end position="367"/>
    </location>
</feature>
<dbReference type="InterPro" id="IPR050789">
    <property type="entry name" value="Diverse_Enzym_Activities"/>
</dbReference>
<keyword evidence="3" id="KW-0378">Hydrolase</keyword>
<dbReference type="GO" id="GO:0016787">
    <property type="term" value="F:hydrolase activity"/>
    <property type="evidence" value="ECO:0007669"/>
    <property type="project" value="UniProtKB-KW"/>
</dbReference>
<reference evidence="3 4" key="1">
    <citation type="submission" date="2019-03" db="EMBL/GenBank/DDBJ databases">
        <authorList>
            <person name="Kim M.K.M."/>
        </authorList>
    </citation>
    <scope>NUCLEOTIDE SEQUENCE [LARGE SCALE GENOMIC DNA]</scope>
    <source>
        <strain evidence="3 4">17J68-12</strain>
    </source>
</reference>
<dbReference type="RefSeq" id="WP_131447647.1">
    <property type="nucleotide sequence ID" value="NZ_SJZI01000008.1"/>
</dbReference>
<gene>
    <name evidence="3" type="ORF">EPD60_05460</name>
</gene>
<dbReference type="InterPro" id="IPR012338">
    <property type="entry name" value="Beta-lactam/transpept-like"/>
</dbReference>
<evidence type="ECO:0000313" key="3">
    <source>
        <dbReference type="EMBL" id="TCJ17639.1"/>
    </source>
</evidence>
<dbReference type="AlphaFoldDB" id="A0A4R1BK06"/>
<proteinExistence type="predicted"/>
<evidence type="ECO:0000256" key="1">
    <source>
        <dbReference type="SAM" id="SignalP"/>
    </source>
</evidence>
<dbReference type="PANTHER" id="PTHR43283:SF7">
    <property type="entry name" value="BETA-LACTAMASE-RELATED DOMAIN-CONTAINING PROTEIN"/>
    <property type="match status" value="1"/>
</dbReference>
<organism evidence="3 4">
    <name type="scientific">Flaviaesturariibacter flavus</name>
    <dbReference type="NCBI Taxonomy" id="2502780"/>
    <lineage>
        <taxon>Bacteria</taxon>
        <taxon>Pseudomonadati</taxon>
        <taxon>Bacteroidota</taxon>
        <taxon>Chitinophagia</taxon>
        <taxon>Chitinophagales</taxon>
        <taxon>Chitinophagaceae</taxon>
        <taxon>Flaviaestuariibacter</taxon>
    </lineage>
</organism>
<sequence length="367" mass="39939">MNRLPLLFATLLFFAACKKPATDDTNNRVVLTTPGTGALYFPPATGTNWDAADPRLEGWDTASLNTLAPWLQSKNTKAFIILKQGRIAYEKYFGTFTADSLWYWASAGKTATALLTGIAVKEGRVNINDRVSQYIGTGWTSAPLAKENAITVRHLLTMTSGLDDGVADDECTTPACLQYKADAGTRWAYHNGAHTKLHNVLESATGQSYNAWWTAKVKNRTGMGGVWVMSGYNEIYYSNARSMARFGLLLLNRGNWAGDALVDSSWFNAQVSSSQSLNLSYGYLTWLNGKSTAMVPQSQTVFPGPLVASAPADLFAALGKNDQKIYVSPAQSLVVIRLGESAGPAALGPSGFDNELWTRLRTILHSW</sequence>
<keyword evidence="4" id="KW-1185">Reference proteome</keyword>
<dbReference type="InterPro" id="IPR001466">
    <property type="entry name" value="Beta-lactam-related"/>
</dbReference>
<dbReference type="PROSITE" id="PS51257">
    <property type="entry name" value="PROKAR_LIPOPROTEIN"/>
    <property type="match status" value="1"/>
</dbReference>
<dbReference type="Pfam" id="PF00144">
    <property type="entry name" value="Beta-lactamase"/>
    <property type="match status" value="1"/>
</dbReference>
<feature type="domain" description="Beta-lactamase-related" evidence="2">
    <location>
        <begin position="78"/>
        <end position="346"/>
    </location>
</feature>
<comment type="caution">
    <text evidence="3">The sequence shown here is derived from an EMBL/GenBank/DDBJ whole genome shotgun (WGS) entry which is preliminary data.</text>
</comment>
<dbReference type="SUPFAM" id="SSF56601">
    <property type="entry name" value="beta-lactamase/transpeptidase-like"/>
    <property type="match status" value="1"/>
</dbReference>
<dbReference type="OrthoDB" id="1185352at2"/>